<keyword evidence="4 5" id="KW-0472">Membrane</keyword>
<comment type="caution">
    <text evidence="7">The sequence shown here is derived from an EMBL/GenBank/DDBJ whole genome shotgun (WGS) entry which is preliminary data.</text>
</comment>
<feature type="transmembrane region" description="Helical" evidence="5">
    <location>
        <begin position="182"/>
        <end position="207"/>
    </location>
</feature>
<keyword evidence="2 5" id="KW-0812">Transmembrane</keyword>
<proteinExistence type="predicted"/>
<evidence type="ECO:0000256" key="5">
    <source>
        <dbReference type="SAM" id="Phobius"/>
    </source>
</evidence>
<gene>
    <name evidence="7" type="ORF">L210DRAFT_3550826</name>
</gene>
<feature type="chain" id="PRO_5042015305" evidence="6">
    <location>
        <begin position="21"/>
        <end position="310"/>
    </location>
</feature>
<feature type="transmembrane region" description="Helical" evidence="5">
    <location>
        <begin position="48"/>
        <end position="70"/>
    </location>
</feature>
<evidence type="ECO:0000256" key="4">
    <source>
        <dbReference type="ARBA" id="ARBA00023136"/>
    </source>
</evidence>
<reference evidence="7" key="2">
    <citation type="journal article" date="2020" name="Nat. Commun.">
        <title>Large-scale genome sequencing of mycorrhizal fungi provides insights into the early evolution of symbiotic traits.</title>
        <authorList>
            <person name="Miyauchi S."/>
            <person name="Kiss E."/>
            <person name="Kuo A."/>
            <person name="Drula E."/>
            <person name="Kohler A."/>
            <person name="Sanchez-Garcia M."/>
            <person name="Morin E."/>
            <person name="Andreopoulos B."/>
            <person name="Barry K.W."/>
            <person name="Bonito G."/>
            <person name="Buee M."/>
            <person name="Carver A."/>
            <person name="Chen C."/>
            <person name="Cichocki N."/>
            <person name="Clum A."/>
            <person name="Culley D."/>
            <person name="Crous P.W."/>
            <person name="Fauchery L."/>
            <person name="Girlanda M."/>
            <person name="Hayes R.D."/>
            <person name="Keri Z."/>
            <person name="LaButti K."/>
            <person name="Lipzen A."/>
            <person name="Lombard V."/>
            <person name="Magnuson J."/>
            <person name="Maillard F."/>
            <person name="Murat C."/>
            <person name="Nolan M."/>
            <person name="Ohm R.A."/>
            <person name="Pangilinan J."/>
            <person name="Pereira M.F."/>
            <person name="Perotto S."/>
            <person name="Peter M."/>
            <person name="Pfister S."/>
            <person name="Riley R."/>
            <person name="Sitrit Y."/>
            <person name="Stielow J.B."/>
            <person name="Szollosi G."/>
            <person name="Zifcakova L."/>
            <person name="Stursova M."/>
            <person name="Spatafora J.W."/>
            <person name="Tedersoo L."/>
            <person name="Vaario L.M."/>
            <person name="Yamada A."/>
            <person name="Yan M."/>
            <person name="Wang P."/>
            <person name="Xu J."/>
            <person name="Bruns T."/>
            <person name="Baldrian P."/>
            <person name="Vilgalys R."/>
            <person name="Dunand C."/>
            <person name="Henrissat B."/>
            <person name="Grigoriev I.V."/>
            <person name="Hibbett D."/>
            <person name="Nagy L.G."/>
            <person name="Martin F.M."/>
        </authorList>
    </citation>
    <scope>NUCLEOTIDE SEQUENCE</scope>
    <source>
        <strain evidence="7">BED1</strain>
    </source>
</reference>
<dbReference type="AlphaFoldDB" id="A0AAD4GB73"/>
<evidence type="ECO:0000256" key="3">
    <source>
        <dbReference type="ARBA" id="ARBA00022989"/>
    </source>
</evidence>
<evidence type="ECO:0000313" key="8">
    <source>
        <dbReference type="Proteomes" id="UP001194468"/>
    </source>
</evidence>
<feature type="transmembrane region" description="Helical" evidence="5">
    <location>
        <begin position="104"/>
        <end position="128"/>
    </location>
</feature>
<dbReference type="InterPro" id="IPR007568">
    <property type="entry name" value="RTA1"/>
</dbReference>
<dbReference type="Pfam" id="PF04479">
    <property type="entry name" value="RTA1"/>
    <property type="match status" value="1"/>
</dbReference>
<keyword evidence="8" id="KW-1185">Reference proteome</keyword>
<comment type="subcellular location">
    <subcellularLocation>
        <location evidence="1">Membrane</location>
        <topology evidence="1">Multi-pass membrane protein</topology>
    </subcellularLocation>
</comment>
<feature type="transmembrane region" description="Helical" evidence="5">
    <location>
        <begin position="228"/>
        <end position="245"/>
    </location>
</feature>
<dbReference type="Proteomes" id="UP001194468">
    <property type="component" value="Unassembled WGS sequence"/>
</dbReference>
<evidence type="ECO:0000313" key="7">
    <source>
        <dbReference type="EMBL" id="KAF8435323.1"/>
    </source>
</evidence>
<sequence length="310" mass="34234">MGYPRPLCLVFLISTAAAQATSTATSTPSATSSPTLVQQGYSYNPSKAAAGIFAVLYAIASVVISFRLFTNRTWWGLCLPIGAAVTSAGFALRIVMTIYPNSLPIYLCSALFILLAPAAFLAFDYILYGQFVVNCIQRRHSLIRPERTARYFVVSDITILLVQGTGGSLLGSTDPNTNKIGIYIVIGGLALQTLSFGLYILLVYYAYRSLKRNGIKPFEESWGIIMKLLFFSSAFFLLRCIYRTIEIAQGLGNGYLADHEAFFYVFDSLPLLIGISTYAVYWPSRYLRPPFNTPSDEMSAIDPPETHYQA</sequence>
<feature type="signal peptide" evidence="6">
    <location>
        <begin position="1"/>
        <end position="20"/>
    </location>
</feature>
<dbReference type="PANTHER" id="PTHR31465:SF1">
    <property type="entry name" value="PROTEIN RTA1-RELATED"/>
    <property type="match status" value="1"/>
</dbReference>
<reference evidence="7" key="1">
    <citation type="submission" date="2019-10" db="EMBL/GenBank/DDBJ databases">
        <authorList>
            <consortium name="DOE Joint Genome Institute"/>
            <person name="Kuo A."/>
            <person name="Miyauchi S."/>
            <person name="Kiss E."/>
            <person name="Drula E."/>
            <person name="Kohler A."/>
            <person name="Sanchez-Garcia M."/>
            <person name="Andreopoulos B."/>
            <person name="Barry K.W."/>
            <person name="Bonito G."/>
            <person name="Buee M."/>
            <person name="Carver A."/>
            <person name="Chen C."/>
            <person name="Cichocki N."/>
            <person name="Clum A."/>
            <person name="Culley D."/>
            <person name="Crous P.W."/>
            <person name="Fauchery L."/>
            <person name="Girlanda M."/>
            <person name="Hayes R."/>
            <person name="Keri Z."/>
            <person name="LaButti K."/>
            <person name="Lipzen A."/>
            <person name="Lombard V."/>
            <person name="Magnuson J."/>
            <person name="Maillard F."/>
            <person name="Morin E."/>
            <person name="Murat C."/>
            <person name="Nolan M."/>
            <person name="Ohm R."/>
            <person name="Pangilinan J."/>
            <person name="Pereira M."/>
            <person name="Perotto S."/>
            <person name="Peter M."/>
            <person name="Riley R."/>
            <person name="Sitrit Y."/>
            <person name="Stielow B."/>
            <person name="Szollosi G."/>
            <person name="Zifcakova L."/>
            <person name="Stursova M."/>
            <person name="Spatafora J.W."/>
            <person name="Tedersoo L."/>
            <person name="Vaario L.-M."/>
            <person name="Yamada A."/>
            <person name="Yan M."/>
            <person name="Wang P."/>
            <person name="Xu J."/>
            <person name="Bruns T."/>
            <person name="Baldrian P."/>
            <person name="Vilgalys R."/>
            <person name="Henrissat B."/>
            <person name="Grigoriev I.V."/>
            <person name="Hibbett D."/>
            <person name="Nagy L.G."/>
            <person name="Martin F.M."/>
        </authorList>
    </citation>
    <scope>NUCLEOTIDE SEQUENCE</scope>
    <source>
        <strain evidence="7">BED1</strain>
    </source>
</reference>
<organism evidence="7 8">
    <name type="scientific">Boletus edulis BED1</name>
    <dbReference type="NCBI Taxonomy" id="1328754"/>
    <lineage>
        <taxon>Eukaryota</taxon>
        <taxon>Fungi</taxon>
        <taxon>Dikarya</taxon>
        <taxon>Basidiomycota</taxon>
        <taxon>Agaricomycotina</taxon>
        <taxon>Agaricomycetes</taxon>
        <taxon>Agaricomycetidae</taxon>
        <taxon>Boletales</taxon>
        <taxon>Boletineae</taxon>
        <taxon>Boletaceae</taxon>
        <taxon>Boletoideae</taxon>
        <taxon>Boletus</taxon>
    </lineage>
</organism>
<evidence type="ECO:0000256" key="1">
    <source>
        <dbReference type="ARBA" id="ARBA00004141"/>
    </source>
</evidence>
<accession>A0AAD4GB73</accession>
<feature type="transmembrane region" description="Helical" evidence="5">
    <location>
        <begin position="261"/>
        <end position="281"/>
    </location>
</feature>
<dbReference type="GO" id="GO:0016020">
    <property type="term" value="C:membrane"/>
    <property type="evidence" value="ECO:0007669"/>
    <property type="project" value="UniProtKB-SubCell"/>
</dbReference>
<protein>
    <submittedName>
        <fullName evidence="7">RTA1 like protein-domain-containing protein</fullName>
    </submittedName>
</protein>
<dbReference type="EMBL" id="WHUW01000025">
    <property type="protein sequence ID" value="KAF8435323.1"/>
    <property type="molecule type" value="Genomic_DNA"/>
</dbReference>
<name>A0AAD4GB73_BOLED</name>
<evidence type="ECO:0000256" key="2">
    <source>
        <dbReference type="ARBA" id="ARBA00022692"/>
    </source>
</evidence>
<keyword evidence="3 5" id="KW-1133">Transmembrane helix</keyword>
<feature type="transmembrane region" description="Helical" evidence="5">
    <location>
        <begin position="77"/>
        <end position="98"/>
    </location>
</feature>
<feature type="transmembrane region" description="Helical" evidence="5">
    <location>
        <begin position="149"/>
        <end position="170"/>
    </location>
</feature>
<evidence type="ECO:0000256" key="6">
    <source>
        <dbReference type="SAM" id="SignalP"/>
    </source>
</evidence>
<dbReference type="PANTHER" id="PTHR31465">
    <property type="entry name" value="PROTEIN RTA1-RELATED"/>
    <property type="match status" value="1"/>
</dbReference>
<keyword evidence="6" id="KW-0732">Signal</keyword>